<dbReference type="RefSeq" id="WP_162332439.1">
    <property type="nucleotide sequence ID" value="NZ_CP048113.1"/>
</dbReference>
<reference evidence="1 2" key="1">
    <citation type="submission" date="2020-01" db="EMBL/GenBank/DDBJ databases">
        <title>Complete genome sequence of Chitinophaga sp. H33E-04 isolated from quinoa roots.</title>
        <authorList>
            <person name="Weon H.-Y."/>
            <person name="Lee S.A."/>
        </authorList>
    </citation>
    <scope>NUCLEOTIDE SEQUENCE [LARGE SCALE GENOMIC DNA]</scope>
    <source>
        <strain evidence="1 2">H33E-04</strain>
    </source>
</reference>
<gene>
    <name evidence="1" type="ORF">GWR21_14465</name>
</gene>
<proteinExistence type="predicted"/>
<dbReference type="KEGG" id="chih:GWR21_14465"/>
<evidence type="ECO:0000313" key="1">
    <source>
        <dbReference type="EMBL" id="QHS60753.1"/>
    </source>
</evidence>
<dbReference type="EMBL" id="CP048113">
    <property type="protein sequence ID" value="QHS60753.1"/>
    <property type="molecule type" value="Genomic_DNA"/>
</dbReference>
<keyword evidence="2" id="KW-1185">Reference proteome</keyword>
<name>A0A6B9ZJG7_9BACT</name>
<dbReference type="Proteomes" id="UP000476411">
    <property type="component" value="Chromosome"/>
</dbReference>
<accession>A0A6B9ZJG7</accession>
<dbReference type="AlphaFoldDB" id="A0A6B9ZJG7"/>
<sequence length="188" mass="21152">MEEFYDVASEKYKKYLLQVVYNDETYYTVSGSEGSEDETLRLLTDGAGNICLYPDLPSLRKGIAEGVITFDTANLQAWGKDINETDTAYTGVDFSSLMSEQLEADDDPLLYEIYGALGIVTDYAEQQQDAALLSLLDTPIVKEYMDICADLFLWSSDTDSFREDFDFGTFVPVLGQIYTLLTPRLRVV</sequence>
<evidence type="ECO:0000313" key="2">
    <source>
        <dbReference type="Proteomes" id="UP000476411"/>
    </source>
</evidence>
<organism evidence="1 2">
    <name type="scientific">Chitinophaga agri</name>
    <dbReference type="NCBI Taxonomy" id="2703787"/>
    <lineage>
        <taxon>Bacteria</taxon>
        <taxon>Pseudomonadati</taxon>
        <taxon>Bacteroidota</taxon>
        <taxon>Chitinophagia</taxon>
        <taxon>Chitinophagales</taxon>
        <taxon>Chitinophagaceae</taxon>
        <taxon>Chitinophaga</taxon>
    </lineage>
</organism>
<protein>
    <submittedName>
        <fullName evidence="1">Uncharacterized protein</fullName>
    </submittedName>
</protein>